<comment type="caution">
    <text evidence="5">The sequence shown here is derived from an EMBL/GenBank/DDBJ whole genome shotgun (WGS) entry which is preliminary data.</text>
</comment>
<evidence type="ECO:0000259" key="4">
    <source>
        <dbReference type="PROSITE" id="PS50235"/>
    </source>
</evidence>
<dbReference type="SUPFAM" id="SSF54001">
    <property type="entry name" value="Cysteine proteinases"/>
    <property type="match status" value="1"/>
</dbReference>
<evidence type="ECO:0000313" key="5">
    <source>
        <dbReference type="EMBL" id="TVY65560.1"/>
    </source>
</evidence>
<dbReference type="Gene3D" id="3.90.70.10">
    <property type="entry name" value="Cysteine proteinases"/>
    <property type="match status" value="1"/>
</dbReference>
<reference evidence="5 6" key="1">
    <citation type="submission" date="2018-05" db="EMBL/GenBank/DDBJ databases">
        <title>Genome sequencing and assembly of the regulated plant pathogen Lachnellula willkommii and related sister species for the development of diagnostic species identification markers.</title>
        <authorList>
            <person name="Giroux E."/>
            <person name="Bilodeau G."/>
        </authorList>
    </citation>
    <scope>NUCLEOTIDE SEQUENCE [LARGE SCALE GENOMIC DNA]</scope>
    <source>
        <strain evidence="5 6">CBS 268.59</strain>
    </source>
</reference>
<feature type="compositionally biased region" description="Basic and acidic residues" evidence="2">
    <location>
        <begin position="583"/>
        <end position="603"/>
    </location>
</feature>
<dbReference type="InterPro" id="IPR028889">
    <property type="entry name" value="USP"/>
</dbReference>
<feature type="region of interest" description="Disordered" evidence="2">
    <location>
        <begin position="571"/>
        <end position="621"/>
    </location>
</feature>
<keyword evidence="5" id="KW-0378">Hydrolase</keyword>
<dbReference type="GO" id="GO:0016579">
    <property type="term" value="P:protein deubiquitination"/>
    <property type="evidence" value="ECO:0007669"/>
    <property type="project" value="InterPro"/>
</dbReference>
<dbReference type="GO" id="GO:0004843">
    <property type="term" value="F:cysteine-type deubiquitinase activity"/>
    <property type="evidence" value="ECO:0007669"/>
    <property type="project" value="InterPro"/>
</dbReference>
<organism evidence="5 6">
    <name type="scientific">Lachnellula suecica</name>
    <dbReference type="NCBI Taxonomy" id="602035"/>
    <lineage>
        <taxon>Eukaryota</taxon>
        <taxon>Fungi</taxon>
        <taxon>Dikarya</taxon>
        <taxon>Ascomycota</taxon>
        <taxon>Pezizomycotina</taxon>
        <taxon>Leotiomycetes</taxon>
        <taxon>Helotiales</taxon>
        <taxon>Lachnaceae</taxon>
        <taxon>Lachnellula</taxon>
    </lineage>
</organism>
<proteinExistence type="inferred from homology"/>
<accession>A0A8T9BVM0</accession>
<evidence type="ECO:0000313" key="6">
    <source>
        <dbReference type="Proteomes" id="UP000469558"/>
    </source>
</evidence>
<feature type="region of interest" description="Disordered" evidence="2">
    <location>
        <begin position="1"/>
        <end position="33"/>
    </location>
</feature>
<dbReference type="Gene3D" id="3.40.250.10">
    <property type="entry name" value="Rhodanese-like domain"/>
    <property type="match status" value="1"/>
</dbReference>
<dbReference type="AlphaFoldDB" id="A0A8T9BVM0"/>
<dbReference type="OrthoDB" id="292964at2759"/>
<dbReference type="SUPFAM" id="SSF52821">
    <property type="entry name" value="Rhodanese/Cell cycle control phosphatase"/>
    <property type="match status" value="1"/>
</dbReference>
<dbReference type="PANTHER" id="PTHR21646:SF86">
    <property type="entry name" value="UBIQUITIN CARBOXYL-TERMINAL HYDROLASE"/>
    <property type="match status" value="1"/>
</dbReference>
<dbReference type="PANTHER" id="PTHR21646">
    <property type="entry name" value="UBIQUITIN CARBOXYL-TERMINAL HYDROLASE"/>
    <property type="match status" value="1"/>
</dbReference>
<feature type="compositionally biased region" description="Polar residues" evidence="2">
    <location>
        <begin position="322"/>
        <end position="345"/>
    </location>
</feature>
<dbReference type="InterPro" id="IPR001394">
    <property type="entry name" value="Peptidase_C19_UCH"/>
</dbReference>
<name>A0A8T9BVM0_9HELO</name>
<dbReference type="InterPro" id="IPR001763">
    <property type="entry name" value="Rhodanese-like_dom"/>
</dbReference>
<dbReference type="EMBL" id="QGMK01001700">
    <property type="protein sequence ID" value="TVY65560.1"/>
    <property type="molecule type" value="Genomic_DNA"/>
</dbReference>
<feature type="domain" description="USP" evidence="4">
    <location>
        <begin position="714"/>
        <end position="1099"/>
    </location>
</feature>
<feature type="domain" description="Rhodanese" evidence="3">
    <location>
        <begin position="418"/>
        <end position="534"/>
    </location>
</feature>
<evidence type="ECO:0000256" key="1">
    <source>
        <dbReference type="ARBA" id="ARBA00009085"/>
    </source>
</evidence>
<feature type="region of interest" description="Disordered" evidence="2">
    <location>
        <begin position="149"/>
        <end position="361"/>
    </location>
</feature>
<dbReference type="PROSITE" id="PS50206">
    <property type="entry name" value="RHODANESE_3"/>
    <property type="match status" value="1"/>
</dbReference>
<dbReference type="SMART" id="SM00450">
    <property type="entry name" value="RHOD"/>
    <property type="match status" value="1"/>
</dbReference>
<feature type="compositionally biased region" description="Polar residues" evidence="2">
    <location>
        <begin position="271"/>
        <end position="284"/>
    </location>
</feature>
<dbReference type="CDD" id="cd02257">
    <property type="entry name" value="Peptidase_C19"/>
    <property type="match status" value="1"/>
</dbReference>
<evidence type="ECO:0000259" key="3">
    <source>
        <dbReference type="PROSITE" id="PS50206"/>
    </source>
</evidence>
<feature type="compositionally biased region" description="Polar residues" evidence="2">
    <location>
        <begin position="605"/>
        <end position="618"/>
    </location>
</feature>
<dbReference type="Proteomes" id="UP000469558">
    <property type="component" value="Unassembled WGS sequence"/>
</dbReference>
<feature type="compositionally biased region" description="Polar residues" evidence="2">
    <location>
        <begin position="162"/>
        <end position="199"/>
    </location>
</feature>
<dbReference type="InterPro" id="IPR036873">
    <property type="entry name" value="Rhodanese-like_dom_sf"/>
</dbReference>
<dbReference type="Pfam" id="PF00443">
    <property type="entry name" value="UCH"/>
    <property type="match status" value="1"/>
</dbReference>
<feature type="compositionally biased region" description="Pro residues" evidence="2">
    <location>
        <begin position="201"/>
        <end position="212"/>
    </location>
</feature>
<dbReference type="Pfam" id="PF00581">
    <property type="entry name" value="Rhodanese"/>
    <property type="match status" value="1"/>
</dbReference>
<evidence type="ECO:0000256" key="2">
    <source>
        <dbReference type="SAM" id="MobiDB-lite"/>
    </source>
</evidence>
<sequence length="1100" mass="120778">MSPAALGGPPHTRASALHGGGPIGTETGRKPSRVDGMAAMNRVFPHLDDLVSVKPDINVHSPLPTILKAGESYAKGAETNMDFRRPDLALEEHIKATTVALDIVPRHKDYVAAVMEKGESHRLFMGLTKRLQIQWDEFVQVKELIKQNNDRHGTVPKASKILSDSTFQTSNGLSNGHSRTQSTPSPALNGAHSSGSANLPVTPPKQKPPIQPKPDALHGTAIQSTGTGNPADLASRFARLRGQESNGPVQDPRIRTQPISIPGHPVLGPESTKSPQSGNYTINRPTGPREMPSVPTTAFRPKLNPLDVPSMPKAPDPIYNSPARNSDAGSTANLPSSAPRTSSYIGNGRMASAPPISTVRGTPAPVEDRPDYFTPAHSVNGYSATPVQRVREIIIPDSTTIKAEDLYEYLKMGSHSLRILLVDLRSREHFESGHIMSQSIICVEPITLRHGVSGEELGDTLVIASDFEQTLYQKRNEFDLVVFYDQSSSSLETSSPSGNSALQQFATAVYDYGYDKRLKRPPMLLVGGLDAWIDLLGQNSLQVSYTGTPSSNPILKPKTNHLDRPLGRVAVAKTHRPSPPIPRRVESRPLTKDEESRWDEVVRGEQSQGGSTDTQASASDELYYARTTDDFMRRYPEVSTIQESMVSIPKASLLENSFSNDLVGAIPRPPARPPPALPRQRSSGISDRGIVAHVPAHAAGSQNLVPPARKAGLTGIYNPGNLCYFNSVLQALSVTPFIRDFCVNFAYPPQPPLPRKAGEESDPPQLLVRNLKNLFFFLWSGYYVDLSPRTLHRYINAVHIGSLPPATPRNDAFGGGRQHDAAEFLTFMIQILEDETNYKRNVVKTDDEKAAEANVEEIESNDASAFVGAQRSWNRVLTNFNSIITRELKGQSCDVMVCNDCQSETRKFDTFTQLEITIPTTPTGTPVASGKLIDWINSTYAPGEVEVNCDSCKAQNRPWNNRKKTSRIWLTYLPNYLILNLKRFRYTDASGVSRVMSNVNLPQNGQLDLTQLFIGRGNDINLETTLLPGQVGPFLYDIYATVHHSGSLAQSGHYWTTARNLDKSAPLNQWHKYDDSAVTECTMNVVGGKSAYSILLRRHT</sequence>
<dbReference type="InterPro" id="IPR050185">
    <property type="entry name" value="Ub_carboxyl-term_hydrolase"/>
</dbReference>
<comment type="similarity">
    <text evidence="1">Belongs to the peptidase C19 family.</text>
</comment>
<gene>
    <name evidence="5" type="primary">DOA4</name>
    <name evidence="5" type="ORF">LSUE1_G008450</name>
</gene>
<dbReference type="PROSITE" id="PS00972">
    <property type="entry name" value="USP_1"/>
    <property type="match status" value="1"/>
</dbReference>
<dbReference type="InterPro" id="IPR018200">
    <property type="entry name" value="USP_CS"/>
</dbReference>
<dbReference type="PROSITE" id="PS50235">
    <property type="entry name" value="USP_3"/>
    <property type="match status" value="1"/>
</dbReference>
<keyword evidence="6" id="KW-1185">Reference proteome</keyword>
<dbReference type="InterPro" id="IPR038765">
    <property type="entry name" value="Papain-like_cys_pep_sf"/>
</dbReference>
<protein>
    <submittedName>
        <fullName evidence="5">Ubiquitin carboxyl-terminal hydrolase</fullName>
    </submittedName>
</protein>